<sequence>MCNFNSLSYNLHIYFVLQLYRSLALIYKSMIAMGNLNSVSKIVALRLSETCTMFLTFLSNFSEIITCLRCASFLFLRASSLFLLAISCSSTIQEGNPFFFCNEEKKPGYNLY</sequence>
<dbReference type="EMBL" id="CM004387">
    <property type="protein sequence ID" value="KAG8663539.1"/>
    <property type="molecule type" value="Genomic_DNA"/>
</dbReference>
<evidence type="ECO:0000313" key="2">
    <source>
        <dbReference type="Proteomes" id="UP000091857"/>
    </source>
</evidence>
<organism evidence="1 2">
    <name type="scientific">Manihot esculenta</name>
    <name type="common">Cassava</name>
    <name type="synonym">Jatropha manihot</name>
    <dbReference type="NCBI Taxonomy" id="3983"/>
    <lineage>
        <taxon>Eukaryota</taxon>
        <taxon>Viridiplantae</taxon>
        <taxon>Streptophyta</taxon>
        <taxon>Embryophyta</taxon>
        <taxon>Tracheophyta</taxon>
        <taxon>Spermatophyta</taxon>
        <taxon>Magnoliopsida</taxon>
        <taxon>eudicotyledons</taxon>
        <taxon>Gunneridae</taxon>
        <taxon>Pentapetalae</taxon>
        <taxon>rosids</taxon>
        <taxon>fabids</taxon>
        <taxon>Malpighiales</taxon>
        <taxon>Euphorbiaceae</taxon>
        <taxon>Crotonoideae</taxon>
        <taxon>Manihoteae</taxon>
        <taxon>Manihot</taxon>
    </lineage>
</organism>
<name>A0ACB7IH35_MANES</name>
<gene>
    <name evidence="1" type="ORF">MANES_01G219950v8</name>
</gene>
<accession>A0ACB7IH35</accession>
<reference evidence="2" key="1">
    <citation type="journal article" date="2016" name="Nat. Biotechnol.">
        <title>Sequencing wild and cultivated cassava and related species reveals extensive interspecific hybridization and genetic diversity.</title>
        <authorList>
            <person name="Bredeson J.V."/>
            <person name="Lyons J.B."/>
            <person name="Prochnik S.E."/>
            <person name="Wu G.A."/>
            <person name="Ha C.M."/>
            <person name="Edsinger-Gonzales E."/>
            <person name="Grimwood J."/>
            <person name="Schmutz J."/>
            <person name="Rabbi I.Y."/>
            <person name="Egesi C."/>
            <person name="Nauluvula P."/>
            <person name="Lebot V."/>
            <person name="Ndunguru J."/>
            <person name="Mkamilo G."/>
            <person name="Bart R.S."/>
            <person name="Setter T.L."/>
            <person name="Gleadow R.M."/>
            <person name="Kulakow P."/>
            <person name="Ferguson M.E."/>
            <person name="Rounsley S."/>
            <person name="Rokhsar D.S."/>
        </authorList>
    </citation>
    <scope>NUCLEOTIDE SEQUENCE [LARGE SCALE GENOMIC DNA]</scope>
    <source>
        <strain evidence="2">cv. AM560-2</strain>
    </source>
</reference>
<protein>
    <submittedName>
        <fullName evidence="1">Uncharacterized protein</fullName>
    </submittedName>
</protein>
<dbReference type="Proteomes" id="UP000091857">
    <property type="component" value="Chromosome 1"/>
</dbReference>
<keyword evidence="2" id="KW-1185">Reference proteome</keyword>
<evidence type="ECO:0000313" key="1">
    <source>
        <dbReference type="EMBL" id="KAG8663539.1"/>
    </source>
</evidence>
<proteinExistence type="predicted"/>
<comment type="caution">
    <text evidence="1">The sequence shown here is derived from an EMBL/GenBank/DDBJ whole genome shotgun (WGS) entry which is preliminary data.</text>
</comment>